<accession>A0A1Q8YDS6</accession>
<protein>
    <submittedName>
        <fullName evidence="1">Uncharacterized protein</fullName>
    </submittedName>
</protein>
<sequence>MTSKKSVLSVGLQPTLINFADPAYAAFPGMTAEKVQDGLDKDIAALNAMGYDAKLCLTDFGETAEAVIRTTLQQKRYDCVVIGAGVRTIDKNFLLFEKVLNVVHEHAPQARICFNTGPFDTAEAVQRWCAVA</sequence>
<proteinExistence type="predicted"/>
<comment type="caution">
    <text evidence="1">The sequence shown here is derived from an EMBL/GenBank/DDBJ whole genome shotgun (WGS) entry which is preliminary data.</text>
</comment>
<dbReference type="Proteomes" id="UP000185911">
    <property type="component" value="Unassembled WGS sequence"/>
</dbReference>
<evidence type="ECO:0000313" key="2">
    <source>
        <dbReference type="Proteomes" id="UP000185911"/>
    </source>
</evidence>
<dbReference type="AlphaFoldDB" id="A0A1Q8YDS6"/>
<evidence type="ECO:0000313" key="1">
    <source>
        <dbReference type="EMBL" id="OLP06206.1"/>
    </source>
</evidence>
<dbReference type="RefSeq" id="WP_075586694.1">
    <property type="nucleotide sequence ID" value="NZ_MSYM01000013.1"/>
</dbReference>
<gene>
    <name evidence="1" type="ORF">BLL52_2437</name>
</gene>
<keyword evidence="2" id="KW-1185">Reference proteome</keyword>
<reference evidence="1 2" key="1">
    <citation type="submission" date="2017-01" db="EMBL/GenBank/DDBJ databases">
        <title>Genome sequence of Rhodoferax antarcticus ANT.BR, a psychrophilic purple nonsulfur bacterium from an Antarctic microbial mat.</title>
        <authorList>
            <person name="Baker J."/>
            <person name="Riester C."/>
            <person name="Skinner B."/>
            <person name="Newell A."/>
            <person name="Swingley W."/>
            <person name="Madigan M."/>
            <person name="Jung D."/>
            <person name="Asao M."/>
            <person name="Chen M."/>
            <person name="Loughlin P."/>
            <person name="Pan H."/>
            <person name="Lin S."/>
            <person name="Li N."/>
            <person name="Shaw J."/>
            <person name="Prado M."/>
            <person name="Sherman C."/>
            <person name="Li X."/>
            <person name="Tang J."/>
            <person name="Blankenship R."/>
            <person name="Zhao T."/>
            <person name="Touchman J."/>
            <person name="Sattley M."/>
        </authorList>
    </citation>
    <scope>NUCLEOTIDE SEQUENCE [LARGE SCALE GENOMIC DNA]</scope>
    <source>
        <strain evidence="1 2">ANT.BR</strain>
    </source>
</reference>
<dbReference type="STRING" id="81479.RA876_06345"/>
<organism evidence="1 2">
    <name type="scientific">Rhodoferax antarcticus ANT.BR</name>
    <dbReference type="NCBI Taxonomy" id="1111071"/>
    <lineage>
        <taxon>Bacteria</taxon>
        <taxon>Pseudomonadati</taxon>
        <taxon>Pseudomonadota</taxon>
        <taxon>Betaproteobacteria</taxon>
        <taxon>Burkholderiales</taxon>
        <taxon>Comamonadaceae</taxon>
        <taxon>Rhodoferax</taxon>
    </lineage>
</organism>
<dbReference type="EMBL" id="MSYM01000013">
    <property type="protein sequence ID" value="OLP06206.1"/>
    <property type="molecule type" value="Genomic_DNA"/>
</dbReference>
<name>A0A1Q8YDS6_9BURK</name>